<keyword evidence="2" id="KW-1185">Reference proteome</keyword>
<dbReference type="STRING" id="161398.PP2015_2937"/>
<dbReference type="EMBL" id="CP013187">
    <property type="protein sequence ID" value="ALO43420.1"/>
    <property type="molecule type" value="Genomic_DNA"/>
</dbReference>
<dbReference type="AlphaFoldDB" id="A0A0S2K502"/>
<gene>
    <name evidence="1" type="ORF">PP2015_2937</name>
</gene>
<dbReference type="RefSeq" id="WP_157599092.1">
    <property type="nucleotide sequence ID" value="NZ_CP013187.1"/>
</dbReference>
<dbReference type="PATRIC" id="fig|161398.10.peg.2994"/>
<organism evidence="1 2">
    <name type="scientific">Pseudoalteromonas phenolica</name>
    <dbReference type="NCBI Taxonomy" id="161398"/>
    <lineage>
        <taxon>Bacteria</taxon>
        <taxon>Pseudomonadati</taxon>
        <taxon>Pseudomonadota</taxon>
        <taxon>Gammaproteobacteria</taxon>
        <taxon>Alteromonadales</taxon>
        <taxon>Pseudoalteromonadaceae</taxon>
        <taxon>Pseudoalteromonas</taxon>
    </lineage>
</organism>
<evidence type="ECO:0000313" key="1">
    <source>
        <dbReference type="EMBL" id="ALO43420.1"/>
    </source>
</evidence>
<proteinExistence type="predicted"/>
<evidence type="ECO:0000313" key="2">
    <source>
        <dbReference type="Proteomes" id="UP000061457"/>
    </source>
</evidence>
<accession>A0A0S2K502</accession>
<reference evidence="1 2" key="1">
    <citation type="submission" date="2015-11" db="EMBL/GenBank/DDBJ databases">
        <authorList>
            <person name="Zhang Y."/>
            <person name="Guo Z."/>
        </authorList>
    </citation>
    <scope>NUCLEOTIDE SEQUENCE [LARGE SCALE GENOMIC DNA]</scope>
    <source>
        <strain evidence="1 2">KCTC 12086</strain>
    </source>
</reference>
<name>A0A0S2K502_9GAMM</name>
<dbReference type="Proteomes" id="UP000061457">
    <property type="component" value="Chromosome I"/>
</dbReference>
<protein>
    <submittedName>
        <fullName evidence="1">Uncharacterized protein</fullName>
    </submittedName>
</protein>
<sequence>MLKVIKTLVSKQRSAQSTSQINSLSGKVIKSEKFLEQITGARGGGTLEPRKGEKQD</sequence>
<dbReference type="KEGG" id="pphe:PP2015_2937"/>